<reference evidence="5" key="1">
    <citation type="submission" date="2017-06" db="EMBL/GenBank/DDBJ databases">
        <authorList>
            <person name="Varghese N."/>
            <person name="Submissions S."/>
        </authorList>
    </citation>
    <scope>NUCLEOTIDE SEQUENCE [LARGE SCALE GENOMIC DNA]</scope>
    <source>
        <strain evidence="5">DSM 45423</strain>
    </source>
</reference>
<feature type="compositionally biased region" description="Basic and acidic residues" evidence="2">
    <location>
        <begin position="484"/>
        <end position="501"/>
    </location>
</feature>
<name>A0A239D455_9ACTN</name>
<dbReference type="InterPro" id="IPR032466">
    <property type="entry name" value="Metal_Hydrolase"/>
</dbReference>
<gene>
    <name evidence="4" type="ORF">SAMN04488107_1981</name>
</gene>
<evidence type="ECO:0000256" key="2">
    <source>
        <dbReference type="SAM" id="MobiDB-lite"/>
    </source>
</evidence>
<feature type="region of interest" description="Disordered" evidence="2">
    <location>
        <begin position="478"/>
        <end position="501"/>
    </location>
</feature>
<feature type="domain" description="Amidohydrolase-related" evidence="3">
    <location>
        <begin position="72"/>
        <end position="426"/>
    </location>
</feature>
<dbReference type="SUPFAM" id="SSF51556">
    <property type="entry name" value="Metallo-dependent hydrolases"/>
    <property type="match status" value="1"/>
</dbReference>
<keyword evidence="1" id="KW-0378">Hydrolase</keyword>
<accession>A0A239D455</accession>
<proteinExistence type="predicted"/>
<dbReference type="PANTHER" id="PTHR43794">
    <property type="entry name" value="AMINOHYDROLASE SSNA-RELATED"/>
    <property type="match status" value="1"/>
</dbReference>
<dbReference type="Gene3D" id="2.30.40.10">
    <property type="entry name" value="Urease, subunit C, domain 1"/>
    <property type="match status" value="1"/>
</dbReference>
<dbReference type="InterPro" id="IPR011059">
    <property type="entry name" value="Metal-dep_hydrolase_composite"/>
</dbReference>
<protein>
    <submittedName>
        <fullName evidence="4">Cytosine/adenosine deaminase</fullName>
    </submittedName>
</protein>
<dbReference type="InterPro" id="IPR006680">
    <property type="entry name" value="Amidohydro-rel"/>
</dbReference>
<organism evidence="4 5">
    <name type="scientific">Geodermatophilus saharensis</name>
    <dbReference type="NCBI Taxonomy" id="1137994"/>
    <lineage>
        <taxon>Bacteria</taxon>
        <taxon>Bacillati</taxon>
        <taxon>Actinomycetota</taxon>
        <taxon>Actinomycetes</taxon>
        <taxon>Geodermatophilales</taxon>
        <taxon>Geodermatophilaceae</taxon>
        <taxon>Geodermatophilus</taxon>
    </lineage>
</organism>
<dbReference type="Gene3D" id="3.20.20.140">
    <property type="entry name" value="Metal-dependent hydrolases"/>
    <property type="match status" value="1"/>
</dbReference>
<dbReference type="SUPFAM" id="SSF51338">
    <property type="entry name" value="Composite domain of metallo-dependent hydrolases"/>
    <property type="match status" value="1"/>
</dbReference>
<sequence>MGMSGAASGDGAGVPVAGRPLVFRGGTVLTVDDAATVLRDADVLVVDDRIAAVGHRLDVPEGTAEVDASGGIVMPGMIDTHRHMWQTAMRGYGADWTLTQYFVWYYLEHGRKFRPQDIAAGNRLAAIESLDAGVTTTVDWSHNLHTTDHAEAAIEALRSVPGRFVLAYGNIQAGPWEWSADPAVRSILERLRDAGDDRMGVQMAFDVTGDPAFPERAAFEVARDLGIPVTTHAGVWGATSDTGIQQMYDGGFMTPETTYVHASTLTRDSYQRIAATGGSISVATESECSAGQGHAPTEQVLQYGIPVSLSMDTSVWWSGDMFSAMRATLNADRMAEHLTAHLQGETITHLRLRAARVLEWCTRGGAHTIGRDRDLGSVEVGKKADLVLVKNDHSPVSFPLLNPVGHVVFQAQRGDVHTVVVDGRVVKSDGRLVGIDLAAVRQEIEDTIGYLRAECGEEVWEAGMFPDAPEAEQSILENPYQYTDFKDESKRAGGEERVLGR</sequence>
<dbReference type="InterPro" id="IPR050287">
    <property type="entry name" value="MTA/SAH_deaminase"/>
</dbReference>
<dbReference type="Pfam" id="PF01979">
    <property type="entry name" value="Amidohydro_1"/>
    <property type="match status" value="1"/>
</dbReference>
<dbReference type="Proteomes" id="UP000198386">
    <property type="component" value="Unassembled WGS sequence"/>
</dbReference>
<evidence type="ECO:0000259" key="3">
    <source>
        <dbReference type="Pfam" id="PF01979"/>
    </source>
</evidence>
<evidence type="ECO:0000313" key="4">
    <source>
        <dbReference type="EMBL" id="SNS27019.1"/>
    </source>
</evidence>
<dbReference type="AlphaFoldDB" id="A0A239D455"/>
<dbReference type="GO" id="GO:0016810">
    <property type="term" value="F:hydrolase activity, acting on carbon-nitrogen (but not peptide) bonds"/>
    <property type="evidence" value="ECO:0007669"/>
    <property type="project" value="InterPro"/>
</dbReference>
<evidence type="ECO:0000256" key="1">
    <source>
        <dbReference type="ARBA" id="ARBA00022801"/>
    </source>
</evidence>
<keyword evidence="5" id="KW-1185">Reference proteome</keyword>
<evidence type="ECO:0000313" key="5">
    <source>
        <dbReference type="Proteomes" id="UP000198386"/>
    </source>
</evidence>
<dbReference type="PANTHER" id="PTHR43794:SF11">
    <property type="entry name" value="AMIDOHYDROLASE-RELATED DOMAIN-CONTAINING PROTEIN"/>
    <property type="match status" value="1"/>
</dbReference>
<dbReference type="EMBL" id="FZOH01000003">
    <property type="protein sequence ID" value="SNS27019.1"/>
    <property type="molecule type" value="Genomic_DNA"/>
</dbReference>